<sequence length="160" mass="18195">MSLDGSSYISISVNLSVNDNCNTVVISHPFTIQNSPEFWDSAIRSADEVEAQIRITKKHNYEDLFAVVRCIDFSPNIPMPQPITMISSPYKWKGKENIEPESIGPSKLNDTKHLMMLQLSKRFVVDFDTTVSCLGQHITDVIHHIVYDSNIVIMSYLFKD</sequence>
<dbReference type="Proteomes" id="UP000036987">
    <property type="component" value="Unassembled WGS sequence"/>
</dbReference>
<keyword evidence="2" id="KW-1185">Reference proteome</keyword>
<accession>A0A0K9P5B8</accession>
<comment type="caution">
    <text evidence="1">The sequence shown here is derived from an EMBL/GenBank/DDBJ whole genome shotgun (WGS) entry which is preliminary data.</text>
</comment>
<gene>
    <name evidence="1" type="ORF">ZOSMA_40G00630</name>
</gene>
<organism evidence="1 2">
    <name type="scientific">Zostera marina</name>
    <name type="common">Eelgrass</name>
    <dbReference type="NCBI Taxonomy" id="29655"/>
    <lineage>
        <taxon>Eukaryota</taxon>
        <taxon>Viridiplantae</taxon>
        <taxon>Streptophyta</taxon>
        <taxon>Embryophyta</taxon>
        <taxon>Tracheophyta</taxon>
        <taxon>Spermatophyta</taxon>
        <taxon>Magnoliopsida</taxon>
        <taxon>Liliopsida</taxon>
        <taxon>Zosteraceae</taxon>
        <taxon>Zostera</taxon>
    </lineage>
</organism>
<dbReference type="AlphaFoldDB" id="A0A0K9P5B8"/>
<evidence type="ECO:0000313" key="2">
    <source>
        <dbReference type="Proteomes" id="UP000036987"/>
    </source>
</evidence>
<name>A0A0K9P5B8_ZOSMR</name>
<reference evidence="2" key="1">
    <citation type="journal article" date="2016" name="Nature">
        <title>The genome of the seagrass Zostera marina reveals angiosperm adaptation to the sea.</title>
        <authorList>
            <person name="Olsen J.L."/>
            <person name="Rouze P."/>
            <person name="Verhelst B."/>
            <person name="Lin Y.-C."/>
            <person name="Bayer T."/>
            <person name="Collen J."/>
            <person name="Dattolo E."/>
            <person name="De Paoli E."/>
            <person name="Dittami S."/>
            <person name="Maumus F."/>
            <person name="Michel G."/>
            <person name="Kersting A."/>
            <person name="Lauritano C."/>
            <person name="Lohaus R."/>
            <person name="Toepel M."/>
            <person name="Tonon T."/>
            <person name="Vanneste K."/>
            <person name="Amirebrahimi M."/>
            <person name="Brakel J."/>
            <person name="Bostroem C."/>
            <person name="Chovatia M."/>
            <person name="Grimwood J."/>
            <person name="Jenkins J.W."/>
            <person name="Jueterbock A."/>
            <person name="Mraz A."/>
            <person name="Stam W.T."/>
            <person name="Tice H."/>
            <person name="Bornberg-Bauer E."/>
            <person name="Green P.J."/>
            <person name="Pearson G.A."/>
            <person name="Procaccini G."/>
            <person name="Duarte C.M."/>
            <person name="Schmutz J."/>
            <person name="Reusch T.B.H."/>
            <person name="Van de Peer Y."/>
        </authorList>
    </citation>
    <scope>NUCLEOTIDE SEQUENCE [LARGE SCALE GENOMIC DNA]</scope>
    <source>
        <strain evidence="2">cv. Finnish</strain>
    </source>
</reference>
<protein>
    <submittedName>
        <fullName evidence="1">Uncharacterized protein</fullName>
    </submittedName>
</protein>
<evidence type="ECO:0000313" key="1">
    <source>
        <dbReference type="EMBL" id="KMZ63432.1"/>
    </source>
</evidence>
<proteinExistence type="predicted"/>
<dbReference type="EMBL" id="LFYR01001237">
    <property type="protein sequence ID" value="KMZ63432.1"/>
    <property type="molecule type" value="Genomic_DNA"/>
</dbReference>